<comment type="caution">
    <text evidence="1">The sequence shown here is derived from an EMBL/GenBank/DDBJ whole genome shotgun (WGS) entry which is preliminary data.</text>
</comment>
<evidence type="ECO:0000313" key="2">
    <source>
        <dbReference type="Proteomes" id="UP001201262"/>
    </source>
</evidence>
<dbReference type="Proteomes" id="UP001201262">
    <property type="component" value="Unassembled WGS sequence"/>
</dbReference>
<sequence>MLARSLALLSGGCRFWRQVCLCAFACRAQHRPATDTIPRTATPAHSGCQCIARPALRLICSTTMCDAALPASGSSVRRFLLYVIHQEHITKNRKIARRRRRRHQRHYFLLCFCFCCFWLGHRSNRPARGRNPGRDVPIVLHLTHHERPVADHASPLSSLLHPGWAKLLHAFRPCHWLVAVIRAASMLKAPLLIRVRSDICMRDFLAVR</sequence>
<dbReference type="EMBL" id="JAJTJA010000002">
    <property type="protein sequence ID" value="KAH8703545.1"/>
    <property type="molecule type" value="Genomic_DNA"/>
</dbReference>
<protein>
    <submittedName>
        <fullName evidence="1">Uncharacterized protein</fullName>
    </submittedName>
</protein>
<proteinExistence type="predicted"/>
<dbReference type="AlphaFoldDB" id="A0AAD4L114"/>
<accession>A0AAD4L114</accession>
<dbReference type="GeneID" id="70252951"/>
<name>A0AAD4L114_9EURO</name>
<keyword evidence="2" id="KW-1185">Reference proteome</keyword>
<organism evidence="1 2">
    <name type="scientific">Talaromyces proteolyticus</name>
    <dbReference type="NCBI Taxonomy" id="1131652"/>
    <lineage>
        <taxon>Eukaryota</taxon>
        <taxon>Fungi</taxon>
        <taxon>Dikarya</taxon>
        <taxon>Ascomycota</taxon>
        <taxon>Pezizomycotina</taxon>
        <taxon>Eurotiomycetes</taxon>
        <taxon>Eurotiomycetidae</taxon>
        <taxon>Eurotiales</taxon>
        <taxon>Trichocomaceae</taxon>
        <taxon>Talaromyces</taxon>
        <taxon>Talaromyces sect. Bacilispori</taxon>
    </lineage>
</organism>
<gene>
    <name evidence="1" type="ORF">BGW36DRAFT_88280</name>
</gene>
<reference evidence="1" key="1">
    <citation type="submission" date="2021-12" db="EMBL/GenBank/DDBJ databases">
        <title>Convergent genome expansion in fungi linked to evolution of root-endophyte symbiosis.</title>
        <authorList>
            <consortium name="DOE Joint Genome Institute"/>
            <person name="Ke Y.-H."/>
            <person name="Bonito G."/>
            <person name="Liao H.-L."/>
            <person name="Looney B."/>
            <person name="Rojas-Flechas A."/>
            <person name="Nash J."/>
            <person name="Hameed K."/>
            <person name="Schadt C."/>
            <person name="Martin F."/>
            <person name="Crous P.W."/>
            <person name="Miettinen O."/>
            <person name="Magnuson J.K."/>
            <person name="Labbe J."/>
            <person name="Jacobson D."/>
            <person name="Doktycz M.J."/>
            <person name="Veneault-Fourrey C."/>
            <person name="Kuo A."/>
            <person name="Mondo S."/>
            <person name="Calhoun S."/>
            <person name="Riley R."/>
            <person name="Ohm R."/>
            <person name="LaButti K."/>
            <person name="Andreopoulos B."/>
            <person name="Pangilinan J."/>
            <person name="Nolan M."/>
            <person name="Tritt A."/>
            <person name="Clum A."/>
            <person name="Lipzen A."/>
            <person name="Daum C."/>
            <person name="Barry K."/>
            <person name="Grigoriev I.V."/>
            <person name="Vilgalys R."/>
        </authorList>
    </citation>
    <scope>NUCLEOTIDE SEQUENCE</scope>
    <source>
        <strain evidence="1">PMI_201</strain>
    </source>
</reference>
<evidence type="ECO:0000313" key="1">
    <source>
        <dbReference type="EMBL" id="KAH8703545.1"/>
    </source>
</evidence>
<dbReference type="RefSeq" id="XP_046076563.1">
    <property type="nucleotide sequence ID" value="XM_046222665.1"/>
</dbReference>